<protein>
    <submittedName>
        <fullName evidence="1">Uncharacterized protein</fullName>
    </submittedName>
</protein>
<dbReference type="PATRIC" id="fig|82380.11.peg.1280"/>
<evidence type="ECO:0000313" key="1">
    <source>
        <dbReference type="EMBL" id="KJL30105.1"/>
    </source>
</evidence>
<dbReference type="AlphaFoldDB" id="A0A0F0LCV4"/>
<dbReference type="EMBL" id="JYIW01000021">
    <property type="protein sequence ID" value="KJL30105.1"/>
    <property type="molecule type" value="Genomic_DNA"/>
</dbReference>
<proteinExistence type="predicted"/>
<reference evidence="1 2" key="1">
    <citation type="submission" date="2015-02" db="EMBL/GenBank/DDBJ databases">
        <title>Draft genome sequences of ten Microbacterium spp. with emphasis on heavy metal contaminated environments.</title>
        <authorList>
            <person name="Corretto E."/>
        </authorList>
    </citation>
    <scope>NUCLEOTIDE SEQUENCE [LARGE SCALE GENOMIC DNA]</scope>
    <source>
        <strain evidence="1 2">BEL4b</strain>
    </source>
</reference>
<name>A0A0F0LCV4_9MICO</name>
<dbReference type="OrthoDB" id="3728235at2"/>
<evidence type="ECO:0000313" key="2">
    <source>
        <dbReference type="Proteomes" id="UP000033640"/>
    </source>
</evidence>
<sequence length="154" mass="16134">MSFGQRELEGMIARGELEECPPDAAGADKLIAKARVHHATAAAVVGTDPETAADALHAGNRKALEAVLLARGLRPTKSGGHIAARDGVKVTIGGGRTLRVYDVVRRVRHEGDYLSADSDVDPEDVTANLGDSEALVDSCAAAKDAVPVFVRGRR</sequence>
<dbReference type="Proteomes" id="UP000033640">
    <property type="component" value="Unassembled WGS sequence"/>
</dbReference>
<gene>
    <name evidence="1" type="ORF">RS83_01247</name>
</gene>
<comment type="caution">
    <text evidence="1">The sequence shown here is derived from an EMBL/GenBank/DDBJ whole genome shotgun (WGS) entry which is preliminary data.</text>
</comment>
<dbReference type="RefSeq" id="WP_156153135.1">
    <property type="nucleotide sequence ID" value="NZ_JYIW01000021.1"/>
</dbReference>
<accession>A0A0F0LCV4</accession>
<organism evidence="1 2">
    <name type="scientific">Microbacterium oxydans</name>
    <dbReference type="NCBI Taxonomy" id="82380"/>
    <lineage>
        <taxon>Bacteria</taxon>
        <taxon>Bacillati</taxon>
        <taxon>Actinomycetota</taxon>
        <taxon>Actinomycetes</taxon>
        <taxon>Micrococcales</taxon>
        <taxon>Microbacteriaceae</taxon>
        <taxon>Microbacterium</taxon>
    </lineage>
</organism>